<proteinExistence type="predicted"/>
<name>A0A3A3F873_9GAMM</name>
<organism evidence="1 2">
    <name type="scientific">Pseudoalteromonas gelatinilytica</name>
    <dbReference type="NCBI Taxonomy" id="1703256"/>
    <lineage>
        <taxon>Bacteria</taxon>
        <taxon>Pseudomonadati</taxon>
        <taxon>Pseudomonadota</taxon>
        <taxon>Gammaproteobacteria</taxon>
        <taxon>Alteromonadales</taxon>
        <taxon>Pseudoalteromonadaceae</taxon>
        <taxon>Pseudoalteromonas</taxon>
    </lineage>
</organism>
<gene>
    <name evidence="1" type="ORF">D4741_06345</name>
</gene>
<dbReference type="Proteomes" id="UP000265938">
    <property type="component" value="Unassembled WGS sequence"/>
</dbReference>
<evidence type="ECO:0000313" key="2">
    <source>
        <dbReference type="Proteomes" id="UP000265938"/>
    </source>
</evidence>
<reference evidence="1 2" key="1">
    <citation type="submission" date="2018-09" db="EMBL/GenBank/DDBJ databases">
        <title>Identification of marine bacteria producing industrial enzymes.</title>
        <authorList>
            <person name="Cheng T.H."/>
            <person name="Saidin J."/>
            <person name="Muhd D.D."/>
            <person name="Isa M.N.M."/>
            <person name="Bakar M.F.A."/>
            <person name="Ismail N."/>
        </authorList>
    </citation>
    <scope>NUCLEOTIDE SEQUENCE [LARGE SCALE GENOMIC DNA]</scope>
    <source>
        <strain evidence="1 2">MNAD 1.6</strain>
    </source>
</reference>
<dbReference type="AlphaFoldDB" id="A0A3A3F873"/>
<sequence length="64" mass="7530">MVAILNLSSNLKIEHKELLVKARWLYFTQKSRITDLLTKSDQDQVFTKLISPRSVFYLENKITC</sequence>
<dbReference type="EMBL" id="QYSE01000001">
    <property type="protein sequence ID" value="RJF37682.1"/>
    <property type="molecule type" value="Genomic_DNA"/>
</dbReference>
<accession>A0A3A3F873</accession>
<evidence type="ECO:0000313" key="1">
    <source>
        <dbReference type="EMBL" id="RJF37682.1"/>
    </source>
</evidence>
<comment type="caution">
    <text evidence="1">The sequence shown here is derived from an EMBL/GenBank/DDBJ whole genome shotgun (WGS) entry which is preliminary data.</text>
</comment>
<protein>
    <submittedName>
        <fullName evidence="1">Uncharacterized protein</fullName>
    </submittedName>
</protein>